<dbReference type="EMBL" id="CP072842">
    <property type="protein sequence ID" value="QTV05306.1"/>
    <property type="molecule type" value="Genomic_DNA"/>
</dbReference>
<name>A0ABX7XBL5_9FLAO</name>
<reference evidence="3" key="2">
    <citation type="submission" date="2021-04" db="EMBL/GenBank/DDBJ databases">
        <title>Taxonomy of Flavobacteriaceae bacterium ZY171143.</title>
        <authorList>
            <person name="Li F."/>
        </authorList>
    </citation>
    <scope>NUCLEOTIDE SEQUENCE [LARGE SCALE GENOMIC DNA]</scope>
    <source>
        <strain evidence="3">ZY171143</strain>
    </source>
</reference>
<feature type="transmembrane region" description="Helical" evidence="1">
    <location>
        <begin position="7"/>
        <end position="30"/>
    </location>
</feature>
<evidence type="ECO:0000313" key="2">
    <source>
        <dbReference type="EMBL" id="QTV05306.1"/>
    </source>
</evidence>
<organism evidence="2 3">
    <name type="scientific">Faecalibacter bovis</name>
    <dbReference type="NCBI Taxonomy" id="2898187"/>
    <lineage>
        <taxon>Bacteria</taxon>
        <taxon>Pseudomonadati</taxon>
        <taxon>Bacteroidota</taxon>
        <taxon>Flavobacteriia</taxon>
        <taxon>Flavobacteriales</taxon>
        <taxon>Weeksellaceae</taxon>
        <taxon>Faecalibacter</taxon>
    </lineage>
</organism>
<dbReference type="RefSeq" id="WP_230475936.1">
    <property type="nucleotide sequence ID" value="NZ_CP072842.1"/>
</dbReference>
<accession>A0ABX7XBL5</accession>
<evidence type="ECO:0000256" key="1">
    <source>
        <dbReference type="SAM" id="Phobius"/>
    </source>
</evidence>
<evidence type="ECO:0008006" key="4">
    <source>
        <dbReference type="Google" id="ProtNLM"/>
    </source>
</evidence>
<keyword evidence="1" id="KW-0812">Transmembrane</keyword>
<keyword evidence="3" id="KW-1185">Reference proteome</keyword>
<keyword evidence="1" id="KW-0472">Membrane</keyword>
<evidence type="ECO:0000313" key="3">
    <source>
        <dbReference type="Proteomes" id="UP000672011"/>
    </source>
</evidence>
<gene>
    <name evidence="2" type="ORF">J9309_11045</name>
</gene>
<sequence>MRFYVGILSIVICLLILAIPIFFLDFTFLFEKLVGTLLLIISGLFLISGINNLTIFYTKRKVLNKGYKTKARIVKVQKTLLAIKSAPNYILEVIYEHPKNHKLYHTFLDYYASISEEKNISENQYIEIVIDPKNPDFVLQKLA</sequence>
<protein>
    <recommendedName>
        <fullName evidence="4">DUF3592 domain-containing protein</fullName>
    </recommendedName>
</protein>
<proteinExistence type="predicted"/>
<keyword evidence="1" id="KW-1133">Transmembrane helix</keyword>
<reference evidence="2 3" key="1">
    <citation type="journal article" date="2021" name="Int. J. Syst. Evol. Microbiol.">
        <title>Faecalibacter bovis sp. nov., isolated from cow faeces.</title>
        <authorList>
            <person name="Li F."/>
            <person name="Zhao W."/>
            <person name="Hong Q."/>
            <person name="Shao Q."/>
            <person name="Song J."/>
            <person name="Yang S."/>
        </authorList>
    </citation>
    <scope>NUCLEOTIDE SEQUENCE [LARGE SCALE GENOMIC DNA]</scope>
    <source>
        <strain evidence="2 3">ZY171143</strain>
    </source>
</reference>
<dbReference type="Proteomes" id="UP000672011">
    <property type="component" value="Chromosome"/>
</dbReference>
<feature type="transmembrane region" description="Helical" evidence="1">
    <location>
        <begin position="36"/>
        <end position="58"/>
    </location>
</feature>